<proteinExistence type="predicted"/>
<dbReference type="EMBL" id="JACDTQ010000823">
    <property type="protein sequence ID" value="KAF5925188.1"/>
    <property type="molecule type" value="Genomic_DNA"/>
</dbReference>
<reference evidence="2 3" key="1">
    <citation type="journal article" date="2020" name="Mol. Biol. Evol.">
        <title>Interspecific Gene Flow and the Evolution of Specialization in Black and White Rhinoceros.</title>
        <authorList>
            <person name="Moodley Y."/>
            <person name="Westbury M.V."/>
            <person name="Russo I.M."/>
            <person name="Gopalakrishnan S."/>
            <person name="Rakotoarivelo A."/>
            <person name="Olsen R.A."/>
            <person name="Prost S."/>
            <person name="Tunstall T."/>
            <person name="Ryder O.A."/>
            <person name="Dalen L."/>
            <person name="Bruford M.W."/>
        </authorList>
    </citation>
    <scope>NUCLEOTIDE SEQUENCE [LARGE SCALE GENOMIC DNA]</scope>
    <source>
        <strain evidence="2">SBR-YM</strain>
        <tissue evidence="2">Skin</tissue>
    </source>
</reference>
<sequence>MFPSFLLVQISFCTLNQIHHFYTYAIQVEDYAFSTIIILGLLVFTMASYATILVTILAYSHLYTLQQRYLGNSEDVGVLDLKGLPPNETQ</sequence>
<keyword evidence="3" id="KW-1185">Reference proteome</keyword>
<evidence type="ECO:0000313" key="2">
    <source>
        <dbReference type="EMBL" id="KAF5925188.1"/>
    </source>
</evidence>
<gene>
    <name evidence="2" type="ORF">HPG69_008872</name>
</gene>
<accession>A0A7J7FBC6</accession>
<evidence type="ECO:0000256" key="1">
    <source>
        <dbReference type="SAM" id="Phobius"/>
    </source>
</evidence>
<keyword evidence="1" id="KW-1133">Transmembrane helix</keyword>
<dbReference type="AlphaFoldDB" id="A0A7J7FBC6"/>
<feature type="transmembrane region" description="Helical" evidence="1">
    <location>
        <begin position="35"/>
        <end position="59"/>
    </location>
</feature>
<keyword evidence="1" id="KW-0812">Transmembrane</keyword>
<keyword evidence="1" id="KW-0472">Membrane</keyword>
<name>A0A7J7FBC6_DICBM</name>
<evidence type="ECO:0000313" key="3">
    <source>
        <dbReference type="Proteomes" id="UP000551758"/>
    </source>
</evidence>
<organism evidence="2 3">
    <name type="scientific">Diceros bicornis minor</name>
    <name type="common">South-central black rhinoceros</name>
    <dbReference type="NCBI Taxonomy" id="77932"/>
    <lineage>
        <taxon>Eukaryota</taxon>
        <taxon>Metazoa</taxon>
        <taxon>Chordata</taxon>
        <taxon>Craniata</taxon>
        <taxon>Vertebrata</taxon>
        <taxon>Euteleostomi</taxon>
        <taxon>Mammalia</taxon>
        <taxon>Eutheria</taxon>
        <taxon>Laurasiatheria</taxon>
        <taxon>Perissodactyla</taxon>
        <taxon>Rhinocerotidae</taxon>
        <taxon>Diceros</taxon>
    </lineage>
</organism>
<comment type="caution">
    <text evidence="2">The sequence shown here is derived from an EMBL/GenBank/DDBJ whole genome shotgun (WGS) entry which is preliminary data.</text>
</comment>
<protein>
    <submittedName>
        <fullName evidence="2">Uncharacterized protein</fullName>
    </submittedName>
</protein>
<dbReference type="Proteomes" id="UP000551758">
    <property type="component" value="Unassembled WGS sequence"/>
</dbReference>